<comment type="subcellular location">
    <subcellularLocation>
        <location evidence="1">Cell membrane</location>
        <topology evidence="1">Multi-pass membrane protein</topology>
    </subcellularLocation>
</comment>
<proteinExistence type="inferred from homology"/>
<dbReference type="PANTHER" id="PTHR30365">
    <property type="entry name" value="CYTOCHROME D UBIQUINOL OXIDASE"/>
    <property type="match status" value="1"/>
</dbReference>
<keyword evidence="5 12" id="KW-0349">Heme</keyword>
<keyword evidence="7 12" id="KW-0479">Metal-binding</keyword>
<keyword evidence="4 12" id="KW-1003">Cell membrane</keyword>
<keyword evidence="13" id="KW-0560">Oxidoreductase</keyword>
<dbReference type="Pfam" id="PF01654">
    <property type="entry name" value="Cyt_bd_oxida_I"/>
    <property type="match status" value="1"/>
</dbReference>
<dbReference type="GO" id="GO:0009055">
    <property type="term" value="F:electron transfer activity"/>
    <property type="evidence" value="ECO:0007669"/>
    <property type="project" value="UniProtKB-UniRule"/>
</dbReference>
<feature type="transmembrane region" description="Helical" evidence="12">
    <location>
        <begin position="185"/>
        <end position="208"/>
    </location>
</feature>
<organism evidence="13 14">
    <name type="scientific">Actinobaculum suis</name>
    <dbReference type="NCBI Taxonomy" id="1657"/>
    <lineage>
        <taxon>Bacteria</taxon>
        <taxon>Bacillati</taxon>
        <taxon>Actinomycetota</taxon>
        <taxon>Actinomycetes</taxon>
        <taxon>Actinomycetales</taxon>
        <taxon>Actinomycetaceae</taxon>
        <taxon>Actinobaculum</taxon>
    </lineage>
</organism>
<evidence type="ECO:0000256" key="12">
    <source>
        <dbReference type="PIRNR" id="PIRNR006446"/>
    </source>
</evidence>
<dbReference type="GO" id="GO:0005886">
    <property type="term" value="C:plasma membrane"/>
    <property type="evidence" value="ECO:0007669"/>
    <property type="project" value="UniProtKB-SubCell"/>
</dbReference>
<feature type="transmembrane region" description="Helical" evidence="12">
    <location>
        <begin position="446"/>
        <end position="472"/>
    </location>
</feature>
<name>A0A7Z9C8A5_9ACTO</name>
<keyword evidence="11 12" id="KW-0472">Membrane</keyword>
<evidence type="ECO:0000313" key="14">
    <source>
        <dbReference type="Proteomes" id="UP000269974"/>
    </source>
</evidence>
<evidence type="ECO:0000256" key="8">
    <source>
        <dbReference type="ARBA" id="ARBA00022982"/>
    </source>
</evidence>
<evidence type="ECO:0000256" key="5">
    <source>
        <dbReference type="ARBA" id="ARBA00022617"/>
    </source>
</evidence>
<evidence type="ECO:0000313" key="13">
    <source>
        <dbReference type="EMBL" id="VDG76282.1"/>
    </source>
</evidence>
<dbReference type="Proteomes" id="UP000269974">
    <property type="component" value="Unassembled WGS sequence"/>
</dbReference>
<accession>A0A7Z9C8A5</accession>
<dbReference type="RefSeq" id="WP_185933968.1">
    <property type="nucleotide sequence ID" value="NZ_UYIO01000001.1"/>
</dbReference>
<dbReference type="PANTHER" id="PTHR30365:SF15">
    <property type="entry name" value="CYTOCHROME BD UBIQUINOL OXIDASE SUBUNIT 1"/>
    <property type="match status" value="1"/>
</dbReference>
<evidence type="ECO:0000256" key="10">
    <source>
        <dbReference type="ARBA" id="ARBA00023004"/>
    </source>
</evidence>
<evidence type="ECO:0000256" key="4">
    <source>
        <dbReference type="ARBA" id="ARBA00022475"/>
    </source>
</evidence>
<dbReference type="GO" id="GO:0016682">
    <property type="term" value="F:oxidoreductase activity, acting on diphenols and related substances as donors, oxygen as acceptor"/>
    <property type="evidence" value="ECO:0007669"/>
    <property type="project" value="TreeGrafter"/>
</dbReference>
<feature type="transmembrane region" description="Helical" evidence="12">
    <location>
        <begin position="57"/>
        <end position="78"/>
    </location>
</feature>
<feature type="transmembrane region" description="Helical" evidence="12">
    <location>
        <begin position="127"/>
        <end position="150"/>
    </location>
</feature>
<dbReference type="GO" id="GO:0019646">
    <property type="term" value="P:aerobic electron transport chain"/>
    <property type="evidence" value="ECO:0007669"/>
    <property type="project" value="InterPro"/>
</dbReference>
<gene>
    <name evidence="13" type="primary">appC</name>
    <name evidence="13" type="ORF">NCTC10327_00944</name>
</gene>
<evidence type="ECO:0000256" key="6">
    <source>
        <dbReference type="ARBA" id="ARBA00022692"/>
    </source>
</evidence>
<keyword evidence="8 12" id="KW-0249">Electron transport</keyword>
<feature type="transmembrane region" description="Helical" evidence="12">
    <location>
        <begin position="90"/>
        <end position="115"/>
    </location>
</feature>
<evidence type="ECO:0000256" key="7">
    <source>
        <dbReference type="ARBA" id="ARBA00022723"/>
    </source>
</evidence>
<keyword evidence="9 12" id="KW-1133">Transmembrane helix</keyword>
<keyword evidence="3 12" id="KW-0813">Transport</keyword>
<dbReference type="InterPro" id="IPR002585">
    <property type="entry name" value="Cyt-d_ubiquinol_oxidase_su_1"/>
</dbReference>
<dbReference type="GO" id="GO:0070069">
    <property type="term" value="C:cytochrome complex"/>
    <property type="evidence" value="ECO:0007669"/>
    <property type="project" value="UniProtKB-UniRule"/>
</dbReference>
<keyword evidence="10 12" id="KW-0408">Iron</keyword>
<reference evidence="13 14" key="1">
    <citation type="submission" date="2018-11" db="EMBL/GenBank/DDBJ databases">
        <authorList>
            <consortium name="Pathogen Informatics"/>
        </authorList>
    </citation>
    <scope>NUCLEOTIDE SEQUENCE [LARGE SCALE GENOMIC DNA]</scope>
    <source>
        <strain evidence="13 14">NCTC10327</strain>
    </source>
</reference>
<evidence type="ECO:0000256" key="11">
    <source>
        <dbReference type="ARBA" id="ARBA00023136"/>
    </source>
</evidence>
<dbReference type="GO" id="GO:0046872">
    <property type="term" value="F:metal ion binding"/>
    <property type="evidence" value="ECO:0007669"/>
    <property type="project" value="UniProtKB-UniRule"/>
</dbReference>
<dbReference type="EMBL" id="UYIO01000001">
    <property type="protein sequence ID" value="VDG76282.1"/>
    <property type="molecule type" value="Genomic_DNA"/>
</dbReference>
<feature type="transmembrane region" description="Helical" evidence="12">
    <location>
        <begin position="396"/>
        <end position="416"/>
    </location>
</feature>
<protein>
    <submittedName>
        <fullName evidence="13">Cytochrome bd ubiquinol oxidase subunit I</fullName>
        <ecNumber evidence="13">1.10.3.-</ecNumber>
    </submittedName>
</protein>
<evidence type="ECO:0000256" key="3">
    <source>
        <dbReference type="ARBA" id="ARBA00022448"/>
    </source>
</evidence>
<dbReference type="PIRSF" id="PIRSF006446">
    <property type="entry name" value="Cyt_quinol_oxidase_1"/>
    <property type="match status" value="1"/>
</dbReference>
<evidence type="ECO:0000256" key="2">
    <source>
        <dbReference type="ARBA" id="ARBA00009819"/>
    </source>
</evidence>
<comment type="caution">
    <text evidence="13">The sequence shown here is derived from an EMBL/GenBank/DDBJ whole genome shotgun (WGS) entry which is preliminary data.</text>
</comment>
<feature type="transmembrane region" description="Helical" evidence="12">
    <location>
        <begin position="16"/>
        <end position="36"/>
    </location>
</feature>
<feature type="transmembrane region" description="Helical" evidence="12">
    <location>
        <begin position="229"/>
        <end position="250"/>
    </location>
</feature>
<dbReference type="EC" id="1.10.3.-" evidence="13"/>
<dbReference type="AlphaFoldDB" id="A0A7Z9C8A5"/>
<feature type="transmembrane region" description="Helical" evidence="12">
    <location>
        <begin position="361"/>
        <end position="384"/>
    </location>
</feature>
<keyword evidence="6 12" id="KW-0812">Transmembrane</keyword>
<dbReference type="GO" id="GO:0020037">
    <property type="term" value="F:heme binding"/>
    <property type="evidence" value="ECO:0007669"/>
    <property type="project" value="TreeGrafter"/>
</dbReference>
<evidence type="ECO:0000256" key="9">
    <source>
        <dbReference type="ARBA" id="ARBA00022989"/>
    </source>
</evidence>
<sequence length="500" mass="55562">MDPITLARWQFGITTVYHWIQVPLTIGLSVIVAYMQTKARKTGDPKWQRITDFFGKILLINFALGVATGIVQEFQFGLNWSEYSRFVGDIFGAPLAFEALLAFFLESTFLGLWIFGKGRLSPKVHNLTIWLFSIGTILSAAFILAANSFMQDPQGAVFNPTTGRAELDGMSGFLKLFGTTWQWTFVHTLSASLMLSGILVAGFAIWWMARSIRLTGNESEAREYWKPTAKIGAWVGLVAAIVAALSGHFMGQHLGNIQPTKAAAMMGVCTGEENAKLSLVMWGNNCEEAGQIYIPIPGLESFMMTNHFTGPESRLQSIDEANQQVFEGIKQMENVNDELVTKFTEMYGEDAVTPNVLVSYYSFRVMVGIGLLGIVITASALWALRGDRLIRSEKWGTFWLWMVPLPFIANSAGWMLTEMGRQPWVVYPSNVDGVLLLTNMGVSHSVSAASVAFSLTAFTLLYGALGVCWFWLLSRYLKEGINTHKKVIEYDAADTPQFVY</sequence>
<evidence type="ECO:0000256" key="1">
    <source>
        <dbReference type="ARBA" id="ARBA00004651"/>
    </source>
</evidence>
<comment type="similarity">
    <text evidence="2 12">Belongs to the cytochrome ubiquinol oxidase subunit 1 family.</text>
</comment>